<accession>A0ABP9ICJ8</accession>
<name>A0ABP9ICJ8_9ACTN</name>
<dbReference type="Proteomes" id="UP001500466">
    <property type="component" value="Unassembled WGS sequence"/>
</dbReference>
<comment type="caution">
    <text evidence="2">The sequence shown here is derived from an EMBL/GenBank/DDBJ whole genome shotgun (WGS) entry which is preliminary data.</text>
</comment>
<reference evidence="3" key="1">
    <citation type="journal article" date="2019" name="Int. J. Syst. Evol. Microbiol.">
        <title>The Global Catalogue of Microorganisms (GCM) 10K type strain sequencing project: providing services to taxonomists for standard genome sequencing and annotation.</title>
        <authorList>
            <consortium name="The Broad Institute Genomics Platform"/>
            <consortium name="The Broad Institute Genome Sequencing Center for Infectious Disease"/>
            <person name="Wu L."/>
            <person name="Ma J."/>
        </authorList>
    </citation>
    <scope>NUCLEOTIDE SEQUENCE [LARGE SCALE GENOMIC DNA]</scope>
    <source>
        <strain evidence="3">JCM 17986</strain>
    </source>
</reference>
<keyword evidence="3" id="KW-1185">Reference proteome</keyword>
<dbReference type="EMBL" id="BAABHS010000048">
    <property type="protein sequence ID" value="GAA4993129.1"/>
    <property type="molecule type" value="Genomic_DNA"/>
</dbReference>
<feature type="compositionally biased region" description="Low complexity" evidence="1">
    <location>
        <begin position="30"/>
        <end position="43"/>
    </location>
</feature>
<sequence>MGWGQALRAAPGRPVLRCPRHPLPSPGPLPYRRTATTRSPTAPGDHHPRGPGFAAPRLRAPPSRHPAPRPPARPGCVTAAALHPGFRRRALPCPGMFPVRSAPPLSCLSSTLP</sequence>
<feature type="region of interest" description="Disordered" evidence="1">
    <location>
        <begin position="1"/>
        <end position="76"/>
    </location>
</feature>
<evidence type="ECO:0000256" key="1">
    <source>
        <dbReference type="SAM" id="MobiDB-lite"/>
    </source>
</evidence>
<evidence type="ECO:0000313" key="3">
    <source>
        <dbReference type="Proteomes" id="UP001500466"/>
    </source>
</evidence>
<gene>
    <name evidence="2" type="ORF">GCM10023205_77260</name>
</gene>
<feature type="compositionally biased region" description="Pro residues" evidence="1">
    <location>
        <begin position="63"/>
        <end position="73"/>
    </location>
</feature>
<evidence type="ECO:0000313" key="2">
    <source>
        <dbReference type="EMBL" id="GAA4993129.1"/>
    </source>
</evidence>
<proteinExistence type="predicted"/>
<protein>
    <submittedName>
        <fullName evidence="2">Uncharacterized protein</fullName>
    </submittedName>
</protein>
<organism evidence="2 3">
    <name type="scientific">Yinghuangia aomiensis</name>
    <dbReference type="NCBI Taxonomy" id="676205"/>
    <lineage>
        <taxon>Bacteria</taxon>
        <taxon>Bacillati</taxon>
        <taxon>Actinomycetota</taxon>
        <taxon>Actinomycetes</taxon>
        <taxon>Kitasatosporales</taxon>
        <taxon>Streptomycetaceae</taxon>
        <taxon>Yinghuangia</taxon>
    </lineage>
</organism>